<feature type="compositionally biased region" description="Basic residues" evidence="1">
    <location>
        <begin position="36"/>
        <end position="53"/>
    </location>
</feature>
<evidence type="ECO:0000313" key="2">
    <source>
        <dbReference type="EMBL" id="MBB6076299.1"/>
    </source>
</evidence>
<sequence>MRRPPPGRQSQCEGLTTEEGSNFLMDTQTPNVPPHAHTRVAAKKHPNRRHPHSAKLPATA</sequence>
<organism evidence="2 3">
    <name type="scientific">Streptomyces paradoxus</name>
    <dbReference type="NCBI Taxonomy" id="66375"/>
    <lineage>
        <taxon>Bacteria</taxon>
        <taxon>Bacillati</taxon>
        <taxon>Actinomycetota</taxon>
        <taxon>Actinomycetes</taxon>
        <taxon>Kitasatosporales</taxon>
        <taxon>Streptomycetaceae</taxon>
        <taxon>Streptomyces</taxon>
    </lineage>
</organism>
<keyword evidence="3" id="KW-1185">Reference proteome</keyword>
<dbReference type="EMBL" id="JACHGV010000003">
    <property type="protein sequence ID" value="MBB6076299.1"/>
    <property type="molecule type" value="Genomic_DNA"/>
</dbReference>
<dbReference type="AlphaFoldDB" id="A0A7W9T919"/>
<name>A0A7W9T919_9ACTN</name>
<protein>
    <submittedName>
        <fullName evidence="2">Uncharacterized protein</fullName>
    </submittedName>
</protein>
<proteinExistence type="predicted"/>
<reference evidence="2 3" key="1">
    <citation type="submission" date="2020-08" db="EMBL/GenBank/DDBJ databases">
        <title>Genomic Encyclopedia of Type Strains, Phase IV (KMG-IV): sequencing the most valuable type-strain genomes for metagenomic binning, comparative biology and taxonomic classification.</title>
        <authorList>
            <person name="Goeker M."/>
        </authorList>
    </citation>
    <scope>NUCLEOTIDE SEQUENCE [LARGE SCALE GENOMIC DNA]</scope>
    <source>
        <strain evidence="2 3">DSM 43350</strain>
    </source>
</reference>
<dbReference type="Proteomes" id="UP000591537">
    <property type="component" value="Unassembled WGS sequence"/>
</dbReference>
<comment type="caution">
    <text evidence="2">The sequence shown here is derived from an EMBL/GenBank/DDBJ whole genome shotgun (WGS) entry which is preliminary data.</text>
</comment>
<evidence type="ECO:0000256" key="1">
    <source>
        <dbReference type="SAM" id="MobiDB-lite"/>
    </source>
</evidence>
<accession>A0A7W9T919</accession>
<gene>
    <name evidence="2" type="ORF">HNR57_002204</name>
</gene>
<evidence type="ECO:0000313" key="3">
    <source>
        <dbReference type="Proteomes" id="UP000591537"/>
    </source>
</evidence>
<feature type="region of interest" description="Disordered" evidence="1">
    <location>
        <begin position="23"/>
        <end position="60"/>
    </location>
</feature>